<organism evidence="2 3">
    <name type="scientific">Desulfovibrio piger</name>
    <dbReference type="NCBI Taxonomy" id="901"/>
    <lineage>
        <taxon>Bacteria</taxon>
        <taxon>Pseudomonadati</taxon>
        <taxon>Thermodesulfobacteriota</taxon>
        <taxon>Desulfovibrionia</taxon>
        <taxon>Desulfovibrionales</taxon>
        <taxon>Desulfovibrionaceae</taxon>
        <taxon>Desulfovibrio</taxon>
    </lineage>
</organism>
<sequence length="242" mass="26743">MATIHLILQGKGGVGKSMIAVMLYQALRHAEKEVIAFDTDPVNATLASFPEFDVTKLDVMKDGNIEPRKFDELLEALSQAPDNAHVIVDNGASSFIALASYLSDNDFIDLLEDQGHRVFLHTIVTGGQAMGDTLQGLARMAINFPRSPLVVWLNPYFGDIAIDGAGFEHFKIYKEYAHQFHALISLPQGNKALIGKDLEELFARRQSFEAGINGSSTHIAVKARLRRYWNQILACIEQAGIM</sequence>
<protein>
    <submittedName>
        <fullName evidence="2">Conjugal transfer protein TraL</fullName>
    </submittedName>
</protein>
<dbReference type="InterPro" id="IPR027417">
    <property type="entry name" value="P-loop_NTPase"/>
</dbReference>
<dbReference type="AlphaFoldDB" id="A0A848C9X5"/>
<dbReference type="Gene3D" id="3.40.50.300">
    <property type="entry name" value="P-loop containing nucleotide triphosphate hydrolases"/>
    <property type="match status" value="1"/>
</dbReference>
<reference evidence="2 3" key="1">
    <citation type="submission" date="2020-04" db="EMBL/GenBank/DDBJ databases">
        <authorList>
            <person name="Hitch T.C.A."/>
            <person name="Wylensek D."/>
            <person name="Clavel T."/>
        </authorList>
    </citation>
    <scope>NUCLEOTIDE SEQUENCE [LARGE SCALE GENOMIC DNA]</scope>
    <source>
        <strain evidence="2 3">PG-251-APC-1</strain>
    </source>
</reference>
<name>A0A848C9X5_9BACT</name>
<gene>
    <name evidence="2" type="ORF">HF854_05880</name>
</gene>
<dbReference type="RefSeq" id="WP_168935458.1">
    <property type="nucleotide sequence ID" value="NZ_CAUHIU010000024.1"/>
</dbReference>
<dbReference type="SUPFAM" id="SSF52540">
    <property type="entry name" value="P-loop containing nucleoside triphosphate hydrolases"/>
    <property type="match status" value="1"/>
</dbReference>
<evidence type="ECO:0000313" key="3">
    <source>
        <dbReference type="Proteomes" id="UP000522333"/>
    </source>
</evidence>
<dbReference type="EMBL" id="JABAFY010000016">
    <property type="protein sequence ID" value="NME52062.1"/>
    <property type="molecule type" value="Genomic_DNA"/>
</dbReference>
<evidence type="ECO:0000313" key="2">
    <source>
        <dbReference type="EMBL" id="NME52062.1"/>
    </source>
</evidence>
<evidence type="ECO:0000259" key="1">
    <source>
        <dbReference type="Pfam" id="PF01656"/>
    </source>
</evidence>
<dbReference type="Pfam" id="PF01656">
    <property type="entry name" value="CbiA"/>
    <property type="match status" value="1"/>
</dbReference>
<accession>A0A848C9X5</accession>
<proteinExistence type="predicted"/>
<dbReference type="Proteomes" id="UP000522333">
    <property type="component" value="Unassembled WGS sequence"/>
</dbReference>
<comment type="caution">
    <text evidence="2">The sequence shown here is derived from an EMBL/GenBank/DDBJ whole genome shotgun (WGS) entry which is preliminary data.</text>
</comment>
<feature type="domain" description="CobQ/CobB/MinD/ParA nucleotide binding" evidence="1">
    <location>
        <begin position="7"/>
        <end position="46"/>
    </location>
</feature>
<dbReference type="InterPro" id="IPR002586">
    <property type="entry name" value="CobQ/CobB/MinD/ParA_Nub-bd_dom"/>
</dbReference>